<protein>
    <submittedName>
        <fullName evidence="2">Uncharacterized protein</fullName>
    </submittedName>
</protein>
<name>A0AAV1K030_9NEOP</name>
<comment type="caution">
    <text evidence="2">The sequence shown here is derived from an EMBL/GenBank/DDBJ whole genome shotgun (WGS) entry which is preliminary data.</text>
</comment>
<evidence type="ECO:0000313" key="2">
    <source>
        <dbReference type="EMBL" id="CAK1553723.1"/>
    </source>
</evidence>
<gene>
    <name evidence="2" type="ORF">LNINA_LOCUS12691</name>
</gene>
<feature type="signal peptide" evidence="1">
    <location>
        <begin position="1"/>
        <end position="17"/>
    </location>
</feature>
<evidence type="ECO:0000313" key="3">
    <source>
        <dbReference type="Proteomes" id="UP001497472"/>
    </source>
</evidence>
<proteinExistence type="predicted"/>
<keyword evidence="3" id="KW-1185">Reference proteome</keyword>
<reference evidence="2 3" key="1">
    <citation type="submission" date="2023-11" db="EMBL/GenBank/DDBJ databases">
        <authorList>
            <person name="Okamura Y."/>
        </authorList>
    </citation>
    <scope>NUCLEOTIDE SEQUENCE [LARGE SCALE GENOMIC DNA]</scope>
</reference>
<organism evidence="2 3">
    <name type="scientific">Leptosia nina</name>
    <dbReference type="NCBI Taxonomy" id="320188"/>
    <lineage>
        <taxon>Eukaryota</taxon>
        <taxon>Metazoa</taxon>
        <taxon>Ecdysozoa</taxon>
        <taxon>Arthropoda</taxon>
        <taxon>Hexapoda</taxon>
        <taxon>Insecta</taxon>
        <taxon>Pterygota</taxon>
        <taxon>Neoptera</taxon>
        <taxon>Endopterygota</taxon>
        <taxon>Lepidoptera</taxon>
        <taxon>Glossata</taxon>
        <taxon>Ditrysia</taxon>
        <taxon>Papilionoidea</taxon>
        <taxon>Pieridae</taxon>
        <taxon>Pierinae</taxon>
        <taxon>Leptosia</taxon>
    </lineage>
</organism>
<accession>A0AAV1K030</accession>
<dbReference type="EMBL" id="CAVLEF010000225">
    <property type="protein sequence ID" value="CAK1553723.1"/>
    <property type="molecule type" value="Genomic_DNA"/>
</dbReference>
<dbReference type="Proteomes" id="UP001497472">
    <property type="component" value="Unassembled WGS sequence"/>
</dbReference>
<feature type="chain" id="PRO_5043965228" evidence="1">
    <location>
        <begin position="18"/>
        <end position="82"/>
    </location>
</feature>
<evidence type="ECO:0000256" key="1">
    <source>
        <dbReference type="SAM" id="SignalP"/>
    </source>
</evidence>
<sequence>MRAALLALLVVLGTSGARKLRVLQDARPAFYVGIAAPRSAAAAVRAFNRTVAELSQAYAGYPLHLRNVSLLPLYIELPEDER</sequence>
<keyword evidence="1" id="KW-0732">Signal</keyword>
<dbReference type="AlphaFoldDB" id="A0AAV1K030"/>